<evidence type="ECO:0000313" key="3">
    <source>
        <dbReference type="Proteomes" id="UP000222336"/>
    </source>
</evidence>
<name>A0A0U4JMI9_9CAUD</name>
<accession>A0A0U4JMI9</accession>
<reference evidence="3" key="1">
    <citation type="submission" date="2015-11" db="EMBL/GenBank/DDBJ databases">
        <authorList>
            <person name="Dogans D."/>
            <person name="Schneider V.M."/>
            <person name="Bradley K.W."/>
            <person name="Asai D.J."/>
            <person name="Bowman C.A."/>
            <person name="Russell D.A."/>
            <person name="Pope W.H."/>
            <person name="Jacobs-Sera D."/>
            <person name="Hendrix R.W."/>
            <person name="Hatfull G.F."/>
        </authorList>
    </citation>
    <scope>NUCLEOTIDE SEQUENCE [LARGE SCALE GENOMIC DNA]</scope>
</reference>
<sequence>MNVPKPRPLKPPKKPSPPAGSRAFDEMLQTYYEMPGCRELVNGIIERKRAREAAKVVESRAMTS</sequence>
<evidence type="ECO:0000313" key="2">
    <source>
        <dbReference type="EMBL" id="ALY09585.1"/>
    </source>
</evidence>
<dbReference type="Proteomes" id="UP000222336">
    <property type="component" value="Segment"/>
</dbReference>
<gene>
    <name evidence="2" type="primary">60</name>
    <name evidence="2" type="ORF">LAROYE_60</name>
</gene>
<evidence type="ECO:0000256" key="1">
    <source>
        <dbReference type="SAM" id="MobiDB-lite"/>
    </source>
</evidence>
<proteinExistence type="predicted"/>
<feature type="region of interest" description="Disordered" evidence="1">
    <location>
        <begin position="1"/>
        <end position="22"/>
    </location>
</feature>
<dbReference type="GeneID" id="40078916"/>
<dbReference type="EMBL" id="KU160654">
    <property type="protein sequence ID" value="ALY09585.1"/>
    <property type="molecule type" value="Genomic_DNA"/>
</dbReference>
<keyword evidence="3" id="KW-1185">Reference proteome</keyword>
<organism evidence="2 3">
    <name type="scientific">Arthrobacter phage Laroye</name>
    <dbReference type="NCBI Taxonomy" id="1772305"/>
    <lineage>
        <taxon>Viruses</taxon>
        <taxon>Duplodnaviria</taxon>
        <taxon>Heunggongvirae</taxon>
        <taxon>Uroviricota</taxon>
        <taxon>Caudoviricetes</taxon>
        <taxon>Laroyevirus</taxon>
        <taxon>Laroyevirus laroye</taxon>
    </lineage>
</organism>
<dbReference type="KEGG" id="vg:40078916"/>
<protein>
    <submittedName>
        <fullName evidence="2">HTH DNA binding domain protein</fullName>
    </submittedName>
</protein>
<dbReference type="RefSeq" id="YP_009603050.1">
    <property type="nucleotide sequence ID" value="NC_041947.1"/>
</dbReference>